<evidence type="ECO:0000313" key="2">
    <source>
        <dbReference type="EMBL" id="QCK85883.1"/>
    </source>
</evidence>
<protein>
    <submittedName>
        <fullName evidence="2">DUF1127 domain-containing protein</fullName>
    </submittedName>
</protein>
<dbReference type="AlphaFoldDB" id="A0A4D7QJ32"/>
<dbReference type="EMBL" id="CP039865">
    <property type="protein sequence ID" value="QCK85883.1"/>
    <property type="molecule type" value="Genomic_DNA"/>
</dbReference>
<gene>
    <name evidence="2" type="ORF">E8L99_08965</name>
</gene>
<reference evidence="2 3" key="1">
    <citation type="submission" date="2019-04" db="EMBL/GenBank/DDBJ databases">
        <title>Phreatobacter aquaticus sp. nov.</title>
        <authorList>
            <person name="Choi A."/>
            <person name="Baek K."/>
        </authorList>
    </citation>
    <scope>NUCLEOTIDE SEQUENCE [LARGE SCALE GENOMIC DNA]</scope>
    <source>
        <strain evidence="2 3">NMCR1094</strain>
    </source>
</reference>
<feature type="domain" description="YjiS-like" evidence="1">
    <location>
        <begin position="105"/>
        <end position="138"/>
    </location>
</feature>
<organism evidence="2 3">
    <name type="scientific">Phreatobacter aquaticus</name>
    <dbReference type="NCBI Taxonomy" id="2570229"/>
    <lineage>
        <taxon>Bacteria</taxon>
        <taxon>Pseudomonadati</taxon>
        <taxon>Pseudomonadota</taxon>
        <taxon>Alphaproteobacteria</taxon>
        <taxon>Hyphomicrobiales</taxon>
        <taxon>Phreatobacteraceae</taxon>
        <taxon>Phreatobacter</taxon>
    </lineage>
</organism>
<keyword evidence="3" id="KW-1185">Reference proteome</keyword>
<name>A0A4D7QJ32_9HYPH</name>
<proteinExistence type="predicted"/>
<evidence type="ECO:0000313" key="3">
    <source>
        <dbReference type="Proteomes" id="UP000298588"/>
    </source>
</evidence>
<evidence type="ECO:0000259" key="1">
    <source>
        <dbReference type="Pfam" id="PF06568"/>
    </source>
</evidence>
<dbReference type="Proteomes" id="UP000298588">
    <property type="component" value="Chromosome"/>
</dbReference>
<dbReference type="InterPro" id="IPR009506">
    <property type="entry name" value="YjiS-like"/>
</dbReference>
<sequence length="192" mass="20878">MSAIDRYREEQPLEPPLGLTSSVLMSDIKNIRFNDQLPCDISIASESDPCRRATARTVRAPARAKDALSPIARCLRRNAPMTMFAVTFGSAVLSVASVVRAQVNAFNRWLEARRDYRALCEMDDKTLADIGLTRSDIRDATAAGYFGDPTVIVAARAVERGAHRPQRHALNLTGPSLVPDVASGLAHPVAAH</sequence>
<accession>A0A4D7QJ32</accession>
<dbReference type="OrthoDB" id="7861975at2"/>
<dbReference type="KEGG" id="paqt:E8L99_08965"/>
<dbReference type="Pfam" id="PF06568">
    <property type="entry name" value="YjiS-like"/>
    <property type="match status" value="1"/>
</dbReference>